<reference evidence="2 3" key="1">
    <citation type="submission" date="2017-03" db="EMBL/GenBank/DDBJ databases">
        <authorList>
            <person name="Afonso C.L."/>
            <person name="Miller P.J."/>
            <person name="Scott M.A."/>
            <person name="Spackman E."/>
            <person name="Goraichik I."/>
            <person name="Dimitrov K.M."/>
            <person name="Suarez D.L."/>
            <person name="Swayne D.E."/>
        </authorList>
    </citation>
    <scope>NUCLEOTIDE SEQUENCE [LARGE SCALE GENOMIC DNA]</scope>
    <source>
        <strain evidence="2 3">CECT 7023</strain>
    </source>
</reference>
<feature type="domain" description="Metallo-beta-lactamase" evidence="1">
    <location>
        <begin position="33"/>
        <end position="212"/>
    </location>
</feature>
<keyword evidence="3" id="KW-1185">Reference proteome</keyword>
<dbReference type="InterPro" id="IPR001279">
    <property type="entry name" value="Metallo-B-lactamas"/>
</dbReference>
<name>A0A1Y5TTA0_9RHOB</name>
<dbReference type="PANTHER" id="PTHR23131:SF0">
    <property type="entry name" value="ENDORIBONUCLEASE LACTB2"/>
    <property type="match status" value="1"/>
</dbReference>
<gene>
    <name evidence="2" type="primary">gloB_2</name>
    <name evidence="2" type="ORF">ROA7023_03511</name>
</gene>
<organism evidence="2 3">
    <name type="scientific">Roseisalinus antarcticus</name>
    <dbReference type="NCBI Taxonomy" id="254357"/>
    <lineage>
        <taxon>Bacteria</taxon>
        <taxon>Pseudomonadati</taxon>
        <taxon>Pseudomonadota</taxon>
        <taxon>Alphaproteobacteria</taxon>
        <taxon>Rhodobacterales</taxon>
        <taxon>Roseobacteraceae</taxon>
        <taxon>Roseisalinus</taxon>
    </lineage>
</organism>
<dbReference type="OrthoDB" id="9788263at2"/>
<dbReference type="Gene3D" id="3.60.15.10">
    <property type="entry name" value="Ribonuclease Z/Hydroxyacylglutathione hydrolase-like"/>
    <property type="match status" value="1"/>
</dbReference>
<dbReference type="Pfam" id="PF00753">
    <property type="entry name" value="Lactamase_B"/>
    <property type="match status" value="1"/>
</dbReference>
<dbReference type="CDD" id="cd16278">
    <property type="entry name" value="metallo-hydrolase-like_MBL-fold"/>
    <property type="match status" value="1"/>
</dbReference>
<dbReference type="PANTHER" id="PTHR23131">
    <property type="entry name" value="ENDORIBONUCLEASE LACTB2"/>
    <property type="match status" value="1"/>
</dbReference>
<protein>
    <submittedName>
        <fullName evidence="2">Hydroxyacylglutathione hydrolase</fullName>
        <ecNumber evidence="2">3.1.2.6</ecNumber>
    </submittedName>
</protein>
<evidence type="ECO:0000313" key="3">
    <source>
        <dbReference type="Proteomes" id="UP000193900"/>
    </source>
</evidence>
<accession>A0A1Y5TTA0</accession>
<dbReference type="Proteomes" id="UP000193900">
    <property type="component" value="Unassembled WGS sequence"/>
</dbReference>
<evidence type="ECO:0000259" key="1">
    <source>
        <dbReference type="SMART" id="SM00849"/>
    </source>
</evidence>
<sequence>MSRQPPRAGAPQPVAPGVLRILAPNPSPMTFLGTNSYVLGDRDVAVIDPGPDDPAHLQALLAAIAGRPLRAILVTHAHLDHAALVPALSRRTGAPVMARGPAGAGRSAVMTRLAATGSLGGGEGVMSDFVPAVSLADGEAVSGADWALKVLYTPGHFGNHICLLGAQWGFSGDHVMGWASTLISPPDGDLTDFMASCAQLCERRPPLLLPGHGPVIVGPRDRIDWLLAHRRDREAQIIEALAKGPSTLPRLTARLYADTPENLLPAAARNVLAHLVDLHGRGLVKATPTLTLQARFCLS</sequence>
<dbReference type="EMBL" id="FWFZ01000024">
    <property type="protein sequence ID" value="SLN71493.1"/>
    <property type="molecule type" value="Genomic_DNA"/>
</dbReference>
<dbReference type="SUPFAM" id="SSF56281">
    <property type="entry name" value="Metallo-hydrolase/oxidoreductase"/>
    <property type="match status" value="1"/>
</dbReference>
<dbReference type="Pfam" id="PF17778">
    <property type="entry name" value="WHD_BLACT"/>
    <property type="match status" value="1"/>
</dbReference>
<dbReference type="SMART" id="SM00849">
    <property type="entry name" value="Lactamase_B"/>
    <property type="match status" value="1"/>
</dbReference>
<dbReference type="InterPro" id="IPR050662">
    <property type="entry name" value="Sec-metab_biosynth-thioest"/>
</dbReference>
<dbReference type="InterPro" id="IPR036866">
    <property type="entry name" value="RibonucZ/Hydroxyglut_hydro"/>
</dbReference>
<dbReference type="RefSeq" id="WP_085880289.1">
    <property type="nucleotide sequence ID" value="NZ_FWFZ01000024.1"/>
</dbReference>
<keyword evidence="2" id="KW-0378">Hydrolase</keyword>
<dbReference type="InterPro" id="IPR041516">
    <property type="entry name" value="LACTB2_WH"/>
</dbReference>
<dbReference type="AlphaFoldDB" id="A0A1Y5TTA0"/>
<dbReference type="GO" id="GO:0004416">
    <property type="term" value="F:hydroxyacylglutathione hydrolase activity"/>
    <property type="evidence" value="ECO:0007669"/>
    <property type="project" value="UniProtKB-EC"/>
</dbReference>
<dbReference type="Gene3D" id="1.10.10.10">
    <property type="entry name" value="Winged helix-like DNA-binding domain superfamily/Winged helix DNA-binding domain"/>
    <property type="match status" value="1"/>
</dbReference>
<evidence type="ECO:0000313" key="2">
    <source>
        <dbReference type="EMBL" id="SLN71493.1"/>
    </source>
</evidence>
<dbReference type="InterPro" id="IPR036388">
    <property type="entry name" value="WH-like_DNA-bd_sf"/>
</dbReference>
<dbReference type="EC" id="3.1.2.6" evidence="2"/>
<proteinExistence type="predicted"/>